<feature type="region of interest" description="Disordered" evidence="1">
    <location>
        <begin position="179"/>
        <end position="198"/>
    </location>
</feature>
<feature type="region of interest" description="Disordered" evidence="1">
    <location>
        <begin position="1"/>
        <end position="55"/>
    </location>
</feature>
<feature type="non-terminal residue" evidence="2">
    <location>
        <position position="1"/>
    </location>
</feature>
<dbReference type="AlphaFoldDB" id="A0A8H7ZXT9"/>
<evidence type="ECO:0000313" key="3">
    <source>
        <dbReference type="Proteomes" id="UP000673691"/>
    </source>
</evidence>
<dbReference type="EMBL" id="JAEFCI010004403">
    <property type="protein sequence ID" value="KAG5460968.1"/>
    <property type="molecule type" value="Genomic_DNA"/>
</dbReference>
<dbReference type="Proteomes" id="UP000673691">
    <property type="component" value="Unassembled WGS sequence"/>
</dbReference>
<reference evidence="2 3" key="1">
    <citation type="journal article" name="Sci. Rep.">
        <title>Genome-scale phylogenetic analyses confirm Olpidium as the closest living zoosporic fungus to the non-flagellated, terrestrial fungi.</title>
        <authorList>
            <person name="Chang Y."/>
            <person name="Rochon D."/>
            <person name="Sekimoto S."/>
            <person name="Wang Y."/>
            <person name="Chovatia M."/>
            <person name="Sandor L."/>
            <person name="Salamov A."/>
            <person name="Grigoriev I.V."/>
            <person name="Stajich J.E."/>
            <person name="Spatafora J.W."/>
        </authorList>
    </citation>
    <scope>NUCLEOTIDE SEQUENCE [LARGE SCALE GENOMIC DNA]</scope>
    <source>
        <strain evidence="2">S191</strain>
    </source>
</reference>
<comment type="caution">
    <text evidence="2">The sequence shown here is derived from an EMBL/GenBank/DDBJ whole genome shotgun (WGS) entry which is preliminary data.</text>
</comment>
<keyword evidence="3" id="KW-1185">Reference proteome</keyword>
<accession>A0A8H7ZXT9</accession>
<feature type="region of interest" description="Disordered" evidence="1">
    <location>
        <begin position="110"/>
        <end position="166"/>
    </location>
</feature>
<gene>
    <name evidence="2" type="ORF">BJ554DRAFT_6917</name>
</gene>
<evidence type="ECO:0000313" key="2">
    <source>
        <dbReference type="EMBL" id="KAG5460968.1"/>
    </source>
</evidence>
<feature type="compositionally biased region" description="Basic and acidic residues" evidence="1">
    <location>
        <begin position="117"/>
        <end position="166"/>
    </location>
</feature>
<proteinExistence type="predicted"/>
<organism evidence="2 3">
    <name type="scientific">Olpidium bornovanus</name>
    <dbReference type="NCBI Taxonomy" id="278681"/>
    <lineage>
        <taxon>Eukaryota</taxon>
        <taxon>Fungi</taxon>
        <taxon>Fungi incertae sedis</taxon>
        <taxon>Olpidiomycota</taxon>
        <taxon>Olpidiomycotina</taxon>
        <taxon>Olpidiomycetes</taxon>
        <taxon>Olpidiales</taxon>
        <taxon>Olpidiaceae</taxon>
        <taxon>Olpidium</taxon>
    </lineage>
</organism>
<feature type="compositionally biased region" description="Polar residues" evidence="1">
    <location>
        <begin position="179"/>
        <end position="190"/>
    </location>
</feature>
<protein>
    <submittedName>
        <fullName evidence="2">Uncharacterized protein</fullName>
    </submittedName>
</protein>
<evidence type="ECO:0000256" key="1">
    <source>
        <dbReference type="SAM" id="MobiDB-lite"/>
    </source>
</evidence>
<feature type="compositionally biased region" description="Polar residues" evidence="1">
    <location>
        <begin position="28"/>
        <end position="38"/>
    </location>
</feature>
<feature type="non-terminal residue" evidence="2">
    <location>
        <position position="412"/>
    </location>
</feature>
<sequence length="412" mass="46534">TGWDPGSIRLRPREPGFRPGSTHPHSLAPNTWWRTSSIPRRHPHPPNEETPSPTRPFRWQARASAFLPTSRGDLVAGVPRFTSSLGRLPVAVLLDVSPSWFTCGRRKREMHIPPGESRCKGPREAAPREQRSHAERERRHSAERGRDGAAPRNGGGEHRAGAGDRRCCEREPKLQYQNSKMMPKSGTTGWPGSKAAGREGYVLGFGTQRVREEKRRKDGEEAQDNWNSEATFWSFEWKCWNNDFPQGPVPPVFNCLPTFPKAGAPGQDRQWRVSLSVLGDVTFSACERRRKGRVIVSDNRSRLFEMAGLETEGVRNETGDSSPRRVRLPLGNSALVLGATEAALTATSLRVEELLLAAQVRTKEAFWKNEIQTALREFFGKHEYLKLRNVTAYLKKFELYFQPSDMTDAEKQ</sequence>
<name>A0A8H7ZXT9_9FUNG</name>